<evidence type="ECO:0000256" key="5">
    <source>
        <dbReference type="ARBA" id="ARBA00022512"/>
    </source>
</evidence>
<reference evidence="11" key="1">
    <citation type="journal article" date="2023" name="Science">
        <title>Elucidation of the pathway for biosynthesis of saponin adjuvants from the soapbark tree.</title>
        <authorList>
            <person name="Reed J."/>
            <person name="Orme A."/>
            <person name="El-Demerdash A."/>
            <person name="Owen C."/>
            <person name="Martin L.B.B."/>
            <person name="Misra R.C."/>
            <person name="Kikuchi S."/>
            <person name="Rejzek M."/>
            <person name="Martin A.C."/>
            <person name="Harkess A."/>
            <person name="Leebens-Mack J."/>
            <person name="Louveau T."/>
            <person name="Stephenson M.J."/>
            <person name="Osbourn A."/>
        </authorList>
    </citation>
    <scope>NUCLEOTIDE SEQUENCE</scope>
    <source>
        <strain evidence="11">S10</strain>
    </source>
</reference>
<dbReference type="InterPro" id="IPR011050">
    <property type="entry name" value="Pectin_lyase_fold/virulence"/>
</dbReference>
<dbReference type="GO" id="GO:0030599">
    <property type="term" value="F:pectinesterase activity"/>
    <property type="evidence" value="ECO:0007669"/>
    <property type="project" value="UniProtKB-UniRule"/>
</dbReference>
<gene>
    <name evidence="11" type="ORF">O6P43_015843</name>
</gene>
<dbReference type="FunFam" id="2.160.20.10:FF:000001">
    <property type="entry name" value="Pectinesterase"/>
    <property type="match status" value="1"/>
</dbReference>
<evidence type="ECO:0000256" key="4">
    <source>
        <dbReference type="ARBA" id="ARBA00007786"/>
    </source>
</evidence>
<evidence type="ECO:0000313" key="12">
    <source>
        <dbReference type="Proteomes" id="UP001163823"/>
    </source>
</evidence>
<dbReference type="InterPro" id="IPR035513">
    <property type="entry name" value="Invertase/methylesterase_inhib"/>
</dbReference>
<dbReference type="InterPro" id="IPR018040">
    <property type="entry name" value="Pectinesterase_Tyr_AS"/>
</dbReference>
<comment type="similarity">
    <text evidence="4">In the C-terminal section; belongs to the pectinesterase family.</text>
</comment>
<comment type="catalytic activity">
    <reaction evidence="8">
        <text>[(1-&gt;4)-alpha-D-galacturonosyl methyl ester](n) + n H2O = [(1-&gt;4)-alpha-D-galacturonosyl](n) + n methanol + n H(+)</text>
        <dbReference type="Rhea" id="RHEA:22380"/>
        <dbReference type="Rhea" id="RHEA-COMP:14570"/>
        <dbReference type="Rhea" id="RHEA-COMP:14573"/>
        <dbReference type="ChEBI" id="CHEBI:15377"/>
        <dbReference type="ChEBI" id="CHEBI:15378"/>
        <dbReference type="ChEBI" id="CHEBI:17790"/>
        <dbReference type="ChEBI" id="CHEBI:140522"/>
        <dbReference type="ChEBI" id="CHEBI:140523"/>
        <dbReference type="EC" id="3.1.1.11"/>
    </reaction>
</comment>
<feature type="domain" description="Pectinesterase catalytic" evidence="9">
    <location>
        <begin position="151"/>
        <end position="447"/>
    </location>
</feature>
<evidence type="ECO:0000256" key="3">
    <source>
        <dbReference type="ARBA" id="ARBA00006027"/>
    </source>
</evidence>
<keyword evidence="6 8" id="KW-0378">Hydrolase</keyword>
<dbReference type="InterPro" id="IPR006501">
    <property type="entry name" value="Pectinesterase_inhib_dom"/>
</dbReference>
<dbReference type="PROSITE" id="PS00800">
    <property type="entry name" value="PECTINESTERASE_1"/>
    <property type="match status" value="1"/>
</dbReference>
<dbReference type="SUPFAM" id="SSF51126">
    <property type="entry name" value="Pectin lyase-like"/>
    <property type="match status" value="1"/>
</dbReference>
<dbReference type="InterPro" id="IPR012334">
    <property type="entry name" value="Pectin_lyas_fold"/>
</dbReference>
<evidence type="ECO:0000256" key="7">
    <source>
        <dbReference type="ARBA" id="ARBA00023085"/>
    </source>
</evidence>
<dbReference type="Gene3D" id="1.20.140.40">
    <property type="entry name" value="Invertase/pectin methylesterase inhibitor family protein"/>
    <property type="match status" value="1"/>
</dbReference>
<keyword evidence="12" id="KW-1185">Reference proteome</keyword>
<comment type="function">
    <text evidence="8">Acts in the modification of cell walls via demethylesterification of cell wall pectin.</text>
</comment>
<dbReference type="AlphaFoldDB" id="A0AAD7LY73"/>
<dbReference type="CDD" id="cd15799">
    <property type="entry name" value="PMEI-like_4"/>
    <property type="match status" value="1"/>
</dbReference>
<dbReference type="KEGG" id="qsa:O6P43_015843"/>
<dbReference type="Pfam" id="PF01095">
    <property type="entry name" value="Pectinesterase"/>
    <property type="match status" value="1"/>
</dbReference>
<dbReference type="Proteomes" id="UP001163823">
    <property type="component" value="Chromosome 6"/>
</dbReference>
<dbReference type="Pfam" id="PF04043">
    <property type="entry name" value="PMEI"/>
    <property type="match status" value="1"/>
</dbReference>
<dbReference type="EC" id="3.1.1.11" evidence="8"/>
<comment type="pathway">
    <text evidence="2 8">Glycan metabolism; pectin degradation; 2-dehydro-3-deoxy-D-gluconate from pectin: step 1/5.</text>
</comment>
<evidence type="ECO:0000256" key="6">
    <source>
        <dbReference type="ARBA" id="ARBA00022801"/>
    </source>
</evidence>
<comment type="subcellular location">
    <subcellularLocation>
        <location evidence="1 8">Secreted</location>
        <location evidence="1 8">Cell wall</location>
    </subcellularLocation>
</comment>
<evidence type="ECO:0000256" key="8">
    <source>
        <dbReference type="RuleBase" id="RU000589"/>
    </source>
</evidence>
<keyword evidence="8" id="KW-0964">Secreted</keyword>
<evidence type="ECO:0000259" key="10">
    <source>
        <dbReference type="Pfam" id="PF04043"/>
    </source>
</evidence>
<comment type="caution">
    <text evidence="11">The sequence shown here is derived from an EMBL/GenBank/DDBJ whole genome shotgun (WGS) entry which is preliminary data.</text>
</comment>
<evidence type="ECO:0000313" key="11">
    <source>
        <dbReference type="EMBL" id="KAJ7966362.1"/>
    </source>
</evidence>
<organism evidence="11 12">
    <name type="scientific">Quillaja saponaria</name>
    <name type="common">Soap bark tree</name>
    <dbReference type="NCBI Taxonomy" id="32244"/>
    <lineage>
        <taxon>Eukaryota</taxon>
        <taxon>Viridiplantae</taxon>
        <taxon>Streptophyta</taxon>
        <taxon>Embryophyta</taxon>
        <taxon>Tracheophyta</taxon>
        <taxon>Spermatophyta</taxon>
        <taxon>Magnoliopsida</taxon>
        <taxon>eudicotyledons</taxon>
        <taxon>Gunneridae</taxon>
        <taxon>Pentapetalae</taxon>
        <taxon>rosids</taxon>
        <taxon>fabids</taxon>
        <taxon>Fabales</taxon>
        <taxon>Quillajaceae</taxon>
        <taxon>Quillaja</taxon>
    </lineage>
</organism>
<keyword evidence="8" id="KW-0961">Cell wall biogenesis/degradation</keyword>
<evidence type="ECO:0000259" key="9">
    <source>
        <dbReference type="Pfam" id="PF01095"/>
    </source>
</evidence>
<comment type="similarity">
    <text evidence="3">In the N-terminal section; belongs to the PMEI family.</text>
</comment>
<keyword evidence="5 8" id="KW-0134">Cell wall</keyword>
<name>A0AAD7LY73_QUISA</name>
<sequence length="463" mass="51322">MDEFEKSVYSALNSIQRVIPVMSEFSHKYHNSHLSIATSDCLHLLDSTLNLLEWSLTIVQNPKVKDYGTGDVTADLKTWLSATLSNQATCMEELEDTNHQIAKKEVEATMNQVTIILRGLLSSVINFHSTRLLTNWVKPKTFIAIDKSNANVTVAADGSGTYTKIMDAITNAPKRSNNRYVIHIKTGSYREQVQVNYELWNIAMVGDGIGKTIITGDHSNTSGYPISQSATFGVDGQKFVAINITFENTAGEVGKQAVALRSGADQSIFYGCEINGHQDTLYAQINRQFYRECTITGTVDFICGDGTVVFQDCKILTRQRQLPGMQNTITAQKREDPNGASGFSFDMCTITGDSALIKSKSRTQTFLGRPWGRYSRVVFMQSILSDVIDPTGWLPWFTGYESTVYYAEYNNNGPGSDVIKRVKWPGIHVIDKNTAVQFTVSQFIQGDSFIGSSNISYTGGLQL</sequence>
<feature type="domain" description="Pectinesterase inhibitor" evidence="10">
    <location>
        <begin position="12"/>
        <end position="112"/>
    </location>
</feature>
<evidence type="ECO:0000256" key="1">
    <source>
        <dbReference type="ARBA" id="ARBA00004191"/>
    </source>
</evidence>
<dbReference type="GO" id="GO:0045490">
    <property type="term" value="P:pectin catabolic process"/>
    <property type="evidence" value="ECO:0007669"/>
    <property type="project" value="UniProtKB-UniRule"/>
</dbReference>
<dbReference type="EMBL" id="JARAOO010000006">
    <property type="protein sequence ID" value="KAJ7966362.1"/>
    <property type="molecule type" value="Genomic_DNA"/>
</dbReference>
<dbReference type="Gene3D" id="2.160.20.10">
    <property type="entry name" value="Single-stranded right-handed beta-helix, Pectin lyase-like"/>
    <property type="match status" value="1"/>
</dbReference>
<accession>A0AAD7LY73</accession>
<dbReference type="InterPro" id="IPR000070">
    <property type="entry name" value="Pectinesterase_cat"/>
</dbReference>
<keyword evidence="7 8" id="KW-0063">Aspartyl esterase</keyword>
<evidence type="ECO:0000256" key="2">
    <source>
        <dbReference type="ARBA" id="ARBA00005184"/>
    </source>
</evidence>
<dbReference type="SUPFAM" id="SSF101148">
    <property type="entry name" value="Plant invertase/pectin methylesterase inhibitor"/>
    <property type="match status" value="1"/>
</dbReference>
<dbReference type="PANTHER" id="PTHR31707">
    <property type="entry name" value="PECTINESTERASE"/>
    <property type="match status" value="1"/>
</dbReference>
<protein>
    <recommendedName>
        <fullName evidence="8">Pectinesterase</fullName>
        <ecNumber evidence="8">3.1.1.11</ecNumber>
    </recommendedName>
</protein>
<proteinExistence type="inferred from homology"/>
<dbReference type="GO" id="GO:0042545">
    <property type="term" value="P:cell wall modification"/>
    <property type="evidence" value="ECO:0007669"/>
    <property type="project" value="UniProtKB-UniRule"/>
</dbReference>
<dbReference type="GO" id="GO:0004857">
    <property type="term" value="F:enzyme inhibitor activity"/>
    <property type="evidence" value="ECO:0007669"/>
    <property type="project" value="InterPro"/>
</dbReference>